<dbReference type="InterPro" id="IPR000182">
    <property type="entry name" value="GNAT_dom"/>
</dbReference>
<evidence type="ECO:0000259" key="3">
    <source>
        <dbReference type="PROSITE" id="PS51186"/>
    </source>
</evidence>
<evidence type="ECO:0000256" key="2">
    <source>
        <dbReference type="ARBA" id="ARBA00023315"/>
    </source>
</evidence>
<comment type="caution">
    <text evidence="4">The sequence shown here is derived from an EMBL/GenBank/DDBJ whole genome shotgun (WGS) entry which is preliminary data.</text>
</comment>
<feature type="domain" description="N-acetyltransferase" evidence="3">
    <location>
        <begin position="1"/>
        <end position="165"/>
    </location>
</feature>
<dbReference type="AlphaFoldDB" id="A0A0Q3VFL1"/>
<dbReference type="RefSeq" id="WP_056682545.1">
    <property type="nucleotide sequence ID" value="NZ_CP041305.1"/>
</dbReference>
<keyword evidence="2" id="KW-0012">Acyltransferase</keyword>
<accession>A0A0Q3VFL1</accession>
<reference evidence="4 5" key="1">
    <citation type="submission" date="2015-09" db="EMBL/GenBank/DDBJ databases">
        <title>Genome sequencing project for genomic taxonomy and phylogenomics of Bacillus-like bacteria.</title>
        <authorList>
            <person name="Liu B."/>
            <person name="Wang J."/>
            <person name="Zhu Y."/>
            <person name="Liu G."/>
            <person name="Chen Q."/>
            <person name="Chen Z."/>
            <person name="Lan J."/>
            <person name="Che J."/>
            <person name="Ge C."/>
            <person name="Shi H."/>
            <person name="Pan Z."/>
            <person name="Liu X."/>
        </authorList>
    </citation>
    <scope>NUCLEOTIDE SEQUENCE [LARGE SCALE GENOMIC DNA]</scope>
    <source>
        <strain evidence="4 5">FJAT-18043</strain>
    </source>
</reference>
<proteinExistence type="predicted"/>
<keyword evidence="1 4" id="KW-0808">Transferase</keyword>
<dbReference type="InterPro" id="IPR050680">
    <property type="entry name" value="YpeA/RimI_acetyltransf"/>
</dbReference>
<dbReference type="Proteomes" id="UP000050996">
    <property type="component" value="Unassembled WGS sequence"/>
</dbReference>
<dbReference type="SUPFAM" id="SSF55729">
    <property type="entry name" value="Acyl-CoA N-acyltransferases (Nat)"/>
    <property type="match status" value="1"/>
</dbReference>
<dbReference type="CDD" id="cd04301">
    <property type="entry name" value="NAT_SF"/>
    <property type="match status" value="1"/>
</dbReference>
<dbReference type="GO" id="GO:0016747">
    <property type="term" value="F:acyltransferase activity, transferring groups other than amino-acyl groups"/>
    <property type="evidence" value="ECO:0007669"/>
    <property type="project" value="InterPro"/>
</dbReference>
<keyword evidence="5" id="KW-1185">Reference proteome</keyword>
<dbReference type="PATRIC" id="fig|1637975.4.peg.586"/>
<dbReference type="PANTHER" id="PTHR43420">
    <property type="entry name" value="ACETYLTRANSFERASE"/>
    <property type="match status" value="1"/>
</dbReference>
<evidence type="ECO:0000256" key="1">
    <source>
        <dbReference type="ARBA" id="ARBA00022679"/>
    </source>
</evidence>
<dbReference type="Pfam" id="PF00583">
    <property type="entry name" value="Acetyltransf_1"/>
    <property type="match status" value="1"/>
</dbReference>
<dbReference type="EMBL" id="LJIX01000006">
    <property type="protein sequence ID" value="KQL17943.1"/>
    <property type="molecule type" value="Genomic_DNA"/>
</dbReference>
<name>A0A0Q3VFL1_9BACI</name>
<protein>
    <submittedName>
        <fullName evidence="4">Acetyltransferase</fullName>
    </submittedName>
</protein>
<organism evidence="4 5">
    <name type="scientific">Cytobacillus solani</name>
    <dbReference type="NCBI Taxonomy" id="1637975"/>
    <lineage>
        <taxon>Bacteria</taxon>
        <taxon>Bacillati</taxon>
        <taxon>Bacillota</taxon>
        <taxon>Bacilli</taxon>
        <taxon>Bacillales</taxon>
        <taxon>Bacillaceae</taxon>
        <taxon>Cytobacillus</taxon>
    </lineage>
</organism>
<dbReference type="Gene3D" id="3.40.630.30">
    <property type="match status" value="1"/>
</dbReference>
<dbReference type="InterPro" id="IPR016181">
    <property type="entry name" value="Acyl_CoA_acyltransferase"/>
</dbReference>
<sequence>MNIRLLTPNDSDAYRKMRLVALQKHPSAFASSYKEEKDRSAAFYGERFQSEESFTFGAFKEEKLTGSVTLLRETKLKLKHRALIVAMYVSDESRRKGVGKALISAALEKAKGIEGIEQIYLAVESTNEPAKRLYSSFGFEVFGKDKKAMKIEDIYYDEDHMLLFL</sequence>
<gene>
    <name evidence="4" type="ORF">AN957_04510</name>
</gene>
<dbReference type="PROSITE" id="PS51186">
    <property type="entry name" value="GNAT"/>
    <property type="match status" value="1"/>
</dbReference>
<evidence type="ECO:0000313" key="5">
    <source>
        <dbReference type="Proteomes" id="UP000050996"/>
    </source>
</evidence>
<evidence type="ECO:0000313" key="4">
    <source>
        <dbReference type="EMBL" id="KQL17943.1"/>
    </source>
</evidence>
<dbReference type="STRING" id="1637975.AN957_04510"/>